<sequence>MPKAALTLIPPARTPERQRLADAITERDRRLALVAAKRAEIKATDEARYPLYTRQGDLEQEIRDLGGNRNESARRDALLRGESFTSSNRLDEARAELAAVNDQITASKKAGAELQTDLQLLEMPCTISQMDVEDAIKAVLNADETRAAVIDELLDLQHRVTMLRRAANATFGLWDPGAGYSPSSTTALPCPWQAARDRLASDPDARLPMPEDVFAEPPPRSAA</sequence>
<protein>
    <submittedName>
        <fullName evidence="2">Chromosome segregation ATPase</fullName>
    </submittedName>
</protein>
<reference evidence="2 3" key="1">
    <citation type="submission" date="2024-06" db="EMBL/GenBank/DDBJ databases">
        <title>Genomics of switchgrass bacterial isolates.</title>
        <authorList>
            <person name="Shade A."/>
        </authorList>
    </citation>
    <scope>NUCLEOTIDE SEQUENCE [LARGE SCALE GENOMIC DNA]</scope>
    <source>
        <strain evidence="2 3">PvP084</strain>
    </source>
</reference>
<dbReference type="EMBL" id="JBEPNW010000002">
    <property type="protein sequence ID" value="MET3865467.1"/>
    <property type="molecule type" value="Genomic_DNA"/>
</dbReference>
<dbReference type="Proteomes" id="UP001549119">
    <property type="component" value="Unassembled WGS sequence"/>
</dbReference>
<evidence type="ECO:0000313" key="2">
    <source>
        <dbReference type="EMBL" id="MET3865467.1"/>
    </source>
</evidence>
<dbReference type="RefSeq" id="WP_209650871.1">
    <property type="nucleotide sequence ID" value="NZ_JBEPNV010000001.1"/>
</dbReference>
<name>A0ABV2NG44_9HYPH</name>
<gene>
    <name evidence="2" type="ORF">ABIC20_002776</name>
</gene>
<accession>A0ABV2NG44</accession>
<proteinExistence type="predicted"/>
<evidence type="ECO:0000256" key="1">
    <source>
        <dbReference type="SAM" id="MobiDB-lite"/>
    </source>
</evidence>
<organism evidence="2 3">
    <name type="scientific">Methylobacterium radiotolerans</name>
    <dbReference type="NCBI Taxonomy" id="31998"/>
    <lineage>
        <taxon>Bacteria</taxon>
        <taxon>Pseudomonadati</taxon>
        <taxon>Pseudomonadota</taxon>
        <taxon>Alphaproteobacteria</taxon>
        <taxon>Hyphomicrobiales</taxon>
        <taxon>Methylobacteriaceae</taxon>
        <taxon>Methylobacterium</taxon>
    </lineage>
</organism>
<evidence type="ECO:0000313" key="3">
    <source>
        <dbReference type="Proteomes" id="UP001549119"/>
    </source>
</evidence>
<keyword evidence="3" id="KW-1185">Reference proteome</keyword>
<feature type="region of interest" description="Disordered" evidence="1">
    <location>
        <begin position="197"/>
        <end position="223"/>
    </location>
</feature>
<comment type="caution">
    <text evidence="2">The sequence shown here is derived from an EMBL/GenBank/DDBJ whole genome shotgun (WGS) entry which is preliminary data.</text>
</comment>